<protein>
    <submittedName>
        <fullName evidence="1">Uncharacterized protein</fullName>
    </submittedName>
</protein>
<keyword evidence="2" id="KW-1185">Reference proteome</keyword>
<evidence type="ECO:0000313" key="2">
    <source>
        <dbReference type="Proteomes" id="UP001630127"/>
    </source>
</evidence>
<dbReference type="Proteomes" id="UP001630127">
    <property type="component" value="Unassembled WGS sequence"/>
</dbReference>
<gene>
    <name evidence="1" type="ORF">ACH5RR_039087</name>
</gene>
<dbReference type="AlphaFoldDB" id="A0ABD2XX86"/>
<comment type="caution">
    <text evidence="1">The sequence shown here is derived from an EMBL/GenBank/DDBJ whole genome shotgun (WGS) entry which is preliminary data.</text>
</comment>
<accession>A0ABD2XX86</accession>
<organism evidence="1 2">
    <name type="scientific">Cinchona calisaya</name>
    <dbReference type="NCBI Taxonomy" id="153742"/>
    <lineage>
        <taxon>Eukaryota</taxon>
        <taxon>Viridiplantae</taxon>
        <taxon>Streptophyta</taxon>
        <taxon>Embryophyta</taxon>
        <taxon>Tracheophyta</taxon>
        <taxon>Spermatophyta</taxon>
        <taxon>Magnoliopsida</taxon>
        <taxon>eudicotyledons</taxon>
        <taxon>Gunneridae</taxon>
        <taxon>Pentapetalae</taxon>
        <taxon>asterids</taxon>
        <taxon>lamiids</taxon>
        <taxon>Gentianales</taxon>
        <taxon>Rubiaceae</taxon>
        <taxon>Cinchonoideae</taxon>
        <taxon>Cinchoneae</taxon>
        <taxon>Cinchona</taxon>
    </lineage>
</organism>
<evidence type="ECO:0000313" key="1">
    <source>
        <dbReference type="EMBL" id="KAL3499994.1"/>
    </source>
</evidence>
<name>A0ABD2XX86_9GENT</name>
<reference evidence="1 2" key="1">
    <citation type="submission" date="2024-11" db="EMBL/GenBank/DDBJ databases">
        <title>A near-complete genome assembly of Cinchona calisaya.</title>
        <authorList>
            <person name="Lian D.C."/>
            <person name="Zhao X.W."/>
            <person name="Wei L."/>
        </authorList>
    </citation>
    <scope>NUCLEOTIDE SEQUENCE [LARGE SCALE GENOMIC DNA]</scope>
    <source>
        <tissue evidence="1">Nenye</tissue>
    </source>
</reference>
<proteinExistence type="predicted"/>
<dbReference type="EMBL" id="JBJUIK010000016">
    <property type="protein sequence ID" value="KAL3499994.1"/>
    <property type="molecule type" value="Genomic_DNA"/>
</dbReference>
<sequence length="140" mass="16082">MSVTEYFERFEEWRSDLLIVKLDLNESYLVDKFNLALNQKIQLKLGGFHKPPQILFEAILHAKIEEAVMEMEGTTMECECMECDIEVAEAKDDVVQKIGELMENEEAVSTNGSFGQKVAEVFDNILDKETMEENLKQLAK</sequence>